<sequence>MFPMVMMSKPRKRLAKETAACREEVECRYNILVRCLRPGRVEEAGSRPVAFRWGDEAATSGGEREGDPMAPTNEDRTGQDRTRQDQAQAQAENQRRDYTSVRMRPHGRDARATSGSTQPPASKAGERFLSYTCQRRPRSQLQGGPNGKERTQARPPRSLLLHPAICPLRFRSIHSPTGALLSARGRLFLSSTWSRQGARLLASPSMIPSPSALTVAQSGNAKQSSNPPGFTGFNFTIHHTGWVRLSLSS</sequence>
<dbReference type="VEuPathDB" id="FungiDB:BO78DRAFT_5302"/>
<protein>
    <submittedName>
        <fullName evidence="2">Uncharacterized protein</fullName>
    </submittedName>
</protein>
<keyword evidence="3" id="KW-1185">Reference proteome</keyword>
<name>A0A319F840_ASPSB</name>
<evidence type="ECO:0000256" key="1">
    <source>
        <dbReference type="SAM" id="MobiDB-lite"/>
    </source>
</evidence>
<proteinExistence type="predicted"/>
<dbReference type="EMBL" id="KZ826315">
    <property type="protein sequence ID" value="PYI12509.1"/>
    <property type="molecule type" value="Genomic_DNA"/>
</dbReference>
<dbReference type="AlphaFoldDB" id="A0A319F840"/>
<reference evidence="2 3" key="1">
    <citation type="submission" date="2018-02" db="EMBL/GenBank/DDBJ databases">
        <title>The genomes of Aspergillus section Nigri reveals drivers in fungal speciation.</title>
        <authorList>
            <consortium name="DOE Joint Genome Institute"/>
            <person name="Vesth T.C."/>
            <person name="Nybo J."/>
            <person name="Theobald S."/>
            <person name="Brandl J."/>
            <person name="Frisvad J.C."/>
            <person name="Nielsen K.F."/>
            <person name="Lyhne E.K."/>
            <person name="Kogle M.E."/>
            <person name="Kuo A."/>
            <person name="Riley R."/>
            <person name="Clum A."/>
            <person name="Nolan M."/>
            <person name="Lipzen A."/>
            <person name="Salamov A."/>
            <person name="Henrissat B."/>
            <person name="Wiebenga A."/>
            <person name="De vries R.P."/>
            <person name="Grigoriev I.V."/>
            <person name="Mortensen U.H."/>
            <person name="Andersen M.R."/>
            <person name="Baker S.E."/>
        </authorList>
    </citation>
    <scope>NUCLEOTIDE SEQUENCE [LARGE SCALE GENOMIC DNA]</scope>
    <source>
        <strain evidence="2 3">CBS 121057</strain>
    </source>
</reference>
<feature type="region of interest" description="Disordered" evidence="1">
    <location>
        <begin position="52"/>
        <end position="156"/>
    </location>
</feature>
<gene>
    <name evidence="2" type="ORF">BO78DRAFT_5302</name>
</gene>
<accession>A0A319F840</accession>
<evidence type="ECO:0000313" key="2">
    <source>
        <dbReference type="EMBL" id="PYI12509.1"/>
    </source>
</evidence>
<evidence type="ECO:0000313" key="3">
    <source>
        <dbReference type="Proteomes" id="UP000248423"/>
    </source>
</evidence>
<organism evidence="2 3">
    <name type="scientific">Aspergillus sclerotiicarbonarius (strain CBS 121057 / IBT 28362)</name>
    <dbReference type="NCBI Taxonomy" id="1448318"/>
    <lineage>
        <taxon>Eukaryota</taxon>
        <taxon>Fungi</taxon>
        <taxon>Dikarya</taxon>
        <taxon>Ascomycota</taxon>
        <taxon>Pezizomycotina</taxon>
        <taxon>Eurotiomycetes</taxon>
        <taxon>Eurotiomycetidae</taxon>
        <taxon>Eurotiales</taxon>
        <taxon>Aspergillaceae</taxon>
        <taxon>Aspergillus</taxon>
        <taxon>Aspergillus subgen. Circumdati</taxon>
    </lineage>
</organism>
<feature type="compositionally biased region" description="Basic and acidic residues" evidence="1">
    <location>
        <begin position="62"/>
        <end position="84"/>
    </location>
</feature>
<dbReference type="Proteomes" id="UP000248423">
    <property type="component" value="Unassembled WGS sequence"/>
</dbReference>